<dbReference type="InterPro" id="IPR029061">
    <property type="entry name" value="THDP-binding"/>
</dbReference>
<reference evidence="13" key="2">
    <citation type="submission" date="2008-12" db="EMBL/GenBank/DDBJ databases">
        <title>Improved gene annotation of the rice (Oryza sativa) genomes.</title>
        <authorList>
            <person name="Wang J."/>
            <person name="Li R."/>
            <person name="Fan W."/>
            <person name="Huang Q."/>
            <person name="Zhang J."/>
            <person name="Zhou Y."/>
            <person name="Hu Y."/>
            <person name="Zi S."/>
            <person name="Li J."/>
            <person name="Ni P."/>
            <person name="Zheng H."/>
            <person name="Zhang Y."/>
            <person name="Zhao M."/>
            <person name="Hao Q."/>
            <person name="McDermott J."/>
            <person name="Samudrala R."/>
            <person name="Kristiansen K."/>
            <person name="Wong G.K.-S."/>
        </authorList>
    </citation>
    <scope>NUCLEOTIDE SEQUENCE</scope>
</reference>
<comment type="subunit">
    <text evidence="5">Homotetramer.</text>
</comment>
<comment type="catalytic activity">
    <reaction evidence="1">
        <text>a 2-oxocarboxylate + H(+) = an aldehyde + CO2</text>
        <dbReference type="Rhea" id="RHEA:11628"/>
        <dbReference type="ChEBI" id="CHEBI:15378"/>
        <dbReference type="ChEBI" id="CHEBI:16526"/>
        <dbReference type="ChEBI" id="CHEBI:17478"/>
        <dbReference type="ChEBI" id="CHEBI:35179"/>
        <dbReference type="EC" id="4.1.1.1"/>
    </reaction>
</comment>
<dbReference type="InterPro" id="IPR012110">
    <property type="entry name" value="PDC/IPDC-like"/>
</dbReference>
<dbReference type="SUPFAM" id="SSF52518">
    <property type="entry name" value="Thiamin diphosphate-binding fold (THDP-binding)"/>
    <property type="match status" value="1"/>
</dbReference>
<dbReference type="Gene3D" id="3.40.50.970">
    <property type="match status" value="1"/>
</dbReference>
<dbReference type="GO" id="GO:0046872">
    <property type="term" value="F:metal ion binding"/>
    <property type="evidence" value="ECO:0007669"/>
    <property type="project" value="UniProtKB-KW"/>
</dbReference>
<evidence type="ECO:0000256" key="5">
    <source>
        <dbReference type="ARBA" id="ARBA00011881"/>
    </source>
</evidence>
<keyword evidence="11" id="KW-0456">Lyase</keyword>
<reference evidence="13" key="1">
    <citation type="journal article" date="2005" name="PLoS Biol.">
        <title>The genomes of Oryza sativa: a history of duplications.</title>
        <authorList>
            <person name="Yu J."/>
            <person name="Wang J."/>
            <person name="Lin W."/>
            <person name="Li S."/>
            <person name="Li H."/>
            <person name="Zhou J."/>
            <person name="Ni P."/>
            <person name="Dong W."/>
            <person name="Hu S."/>
            <person name="Zeng C."/>
            <person name="Zhang J."/>
            <person name="Zhang Y."/>
            <person name="Li R."/>
            <person name="Xu Z."/>
            <person name="Li S."/>
            <person name="Li X."/>
            <person name="Zheng H."/>
            <person name="Cong L."/>
            <person name="Lin L."/>
            <person name="Yin J."/>
            <person name="Geng J."/>
            <person name="Li G."/>
            <person name="Shi J."/>
            <person name="Liu J."/>
            <person name="Lv H."/>
            <person name="Li J."/>
            <person name="Wang J."/>
            <person name="Deng Y."/>
            <person name="Ran L."/>
            <person name="Shi X."/>
            <person name="Wang X."/>
            <person name="Wu Q."/>
            <person name="Li C."/>
            <person name="Ren X."/>
            <person name="Wang J."/>
            <person name="Wang X."/>
            <person name="Li D."/>
            <person name="Liu D."/>
            <person name="Zhang X."/>
            <person name="Ji Z."/>
            <person name="Zhao W."/>
            <person name="Sun Y."/>
            <person name="Zhang Z."/>
            <person name="Bao J."/>
            <person name="Han Y."/>
            <person name="Dong L."/>
            <person name="Ji J."/>
            <person name="Chen P."/>
            <person name="Wu S."/>
            <person name="Liu J."/>
            <person name="Xiao Y."/>
            <person name="Bu D."/>
            <person name="Tan J."/>
            <person name="Yang L."/>
            <person name="Ye C."/>
            <person name="Zhang J."/>
            <person name="Xu J."/>
            <person name="Zhou Y."/>
            <person name="Yu Y."/>
            <person name="Zhang B."/>
            <person name="Zhuang S."/>
            <person name="Wei H."/>
            <person name="Liu B."/>
            <person name="Lei M."/>
            <person name="Yu H."/>
            <person name="Li Y."/>
            <person name="Xu H."/>
            <person name="Wei S."/>
            <person name="He X."/>
            <person name="Fang L."/>
            <person name="Zhang Z."/>
            <person name="Zhang Y."/>
            <person name="Huang X."/>
            <person name="Su Z."/>
            <person name="Tong W."/>
            <person name="Li J."/>
            <person name="Tong Z."/>
            <person name="Li S."/>
            <person name="Ye J."/>
            <person name="Wang L."/>
            <person name="Fang L."/>
            <person name="Lei T."/>
            <person name="Chen C."/>
            <person name="Chen H."/>
            <person name="Xu Z."/>
            <person name="Li H."/>
            <person name="Huang H."/>
            <person name="Zhang F."/>
            <person name="Xu H."/>
            <person name="Li N."/>
            <person name="Zhao C."/>
            <person name="Li S."/>
            <person name="Dong L."/>
            <person name="Huang Y."/>
            <person name="Li L."/>
            <person name="Xi Y."/>
            <person name="Qi Q."/>
            <person name="Li W."/>
            <person name="Zhang B."/>
            <person name="Hu W."/>
            <person name="Zhang Y."/>
            <person name="Tian X."/>
            <person name="Jiao Y."/>
            <person name="Liang X."/>
            <person name="Jin J."/>
            <person name="Gao L."/>
            <person name="Zheng W."/>
            <person name="Hao B."/>
            <person name="Liu S."/>
            <person name="Wang W."/>
            <person name="Yuan L."/>
            <person name="Cao M."/>
            <person name="McDermott J."/>
            <person name="Samudrala R."/>
            <person name="Wang J."/>
            <person name="Wong G.K."/>
            <person name="Yang H."/>
        </authorList>
    </citation>
    <scope>NUCLEOTIDE SEQUENCE [LARGE SCALE GENOMIC DNA]</scope>
</reference>
<comment type="cofactor">
    <cofactor evidence="3">
        <name>thiamine diphosphate</name>
        <dbReference type="ChEBI" id="CHEBI:58937"/>
    </cofactor>
</comment>
<evidence type="ECO:0000256" key="3">
    <source>
        <dbReference type="ARBA" id="ARBA00001964"/>
    </source>
</evidence>
<evidence type="ECO:0000256" key="9">
    <source>
        <dbReference type="ARBA" id="ARBA00022842"/>
    </source>
</evidence>
<feature type="compositionally biased region" description="Low complexity" evidence="12">
    <location>
        <begin position="105"/>
        <end position="114"/>
    </location>
</feature>
<gene>
    <name evidence="13" type="ORF">OsJ_02321</name>
</gene>
<keyword evidence="9" id="KW-0460">Magnesium</keyword>
<evidence type="ECO:0000256" key="6">
    <source>
        <dbReference type="ARBA" id="ARBA00013202"/>
    </source>
</evidence>
<feature type="region of interest" description="Disordered" evidence="12">
    <location>
        <begin position="101"/>
        <end position="174"/>
    </location>
</feature>
<keyword evidence="7" id="KW-0479">Metal-binding</keyword>
<evidence type="ECO:0000256" key="10">
    <source>
        <dbReference type="ARBA" id="ARBA00023052"/>
    </source>
</evidence>
<evidence type="ECO:0000256" key="11">
    <source>
        <dbReference type="ARBA" id="ARBA00023239"/>
    </source>
</evidence>
<dbReference type="EC" id="4.1.1.1" evidence="6"/>
<evidence type="ECO:0000256" key="1">
    <source>
        <dbReference type="ARBA" id="ARBA00001041"/>
    </source>
</evidence>
<dbReference type="GO" id="GO:0004737">
    <property type="term" value="F:pyruvate decarboxylase activity"/>
    <property type="evidence" value="ECO:0007669"/>
    <property type="project" value="UniProtKB-EC"/>
</dbReference>
<accession>A2ZUN2</accession>
<evidence type="ECO:0000256" key="12">
    <source>
        <dbReference type="SAM" id="MobiDB-lite"/>
    </source>
</evidence>
<protein>
    <recommendedName>
        <fullName evidence="6">pyruvate decarboxylase</fullName>
        <ecNumber evidence="6">4.1.1.1</ecNumber>
    </recommendedName>
</protein>
<evidence type="ECO:0000256" key="4">
    <source>
        <dbReference type="ARBA" id="ARBA00007812"/>
    </source>
</evidence>
<evidence type="ECO:0000256" key="8">
    <source>
        <dbReference type="ARBA" id="ARBA00022793"/>
    </source>
</evidence>
<comment type="cofactor">
    <cofactor evidence="2">
        <name>a metal cation</name>
        <dbReference type="ChEBI" id="CHEBI:25213"/>
    </cofactor>
</comment>
<dbReference type="AlphaFoldDB" id="A2ZUN2"/>
<keyword evidence="10" id="KW-0786">Thiamine pyrophosphate</keyword>
<dbReference type="PANTHER" id="PTHR43452">
    <property type="entry name" value="PYRUVATE DECARBOXYLASE"/>
    <property type="match status" value="1"/>
</dbReference>
<dbReference type="PANTHER" id="PTHR43452:SF7">
    <property type="entry name" value="PYRUVATE DECARBOXYLASE 1"/>
    <property type="match status" value="1"/>
</dbReference>
<name>A2ZUN2_ORYSJ</name>
<keyword evidence="8" id="KW-0210">Decarboxylase</keyword>
<sequence>MAQRSPGPAHRTVTDLSVRPSCLVSPVAVRANGNTHENAEKGARRGRWTFWRQELRRQSCVSIVASQAATVALHYKASKPEQQTTCAAEETSMRWREMGWRPAEEGSSSGTSSTQITCAGGSRRCRRRAQPPYWGSRTPTQRTHGRGMARRAASEWSSSGPTPLALAPAEATTSGERWSAMEAERCLSPALAPNRGCGDVVATRMDVRWCGDSMHRSCPARHLAKQVAGGVLAGLGPGQAQWGSVSLRPRKEGGLQVGISDVFAVPGDLNLTLLNHLISPSPASTSSAAATSSTLASYAADGYARARGVGACAVTFTVRGQLLHGCRHRSHRFWNQVMGDEARKQAPPLGIRSARARLRRCCRW</sequence>
<proteinExistence type="inferred from homology"/>
<comment type="similarity">
    <text evidence="4">Belongs to the TPP enzyme family.</text>
</comment>
<organism evidence="13">
    <name type="scientific">Oryza sativa subsp. japonica</name>
    <name type="common">Rice</name>
    <dbReference type="NCBI Taxonomy" id="39947"/>
    <lineage>
        <taxon>Eukaryota</taxon>
        <taxon>Viridiplantae</taxon>
        <taxon>Streptophyta</taxon>
        <taxon>Embryophyta</taxon>
        <taxon>Tracheophyta</taxon>
        <taxon>Spermatophyta</taxon>
        <taxon>Magnoliopsida</taxon>
        <taxon>Liliopsida</taxon>
        <taxon>Poales</taxon>
        <taxon>Poaceae</taxon>
        <taxon>BOP clade</taxon>
        <taxon>Oryzoideae</taxon>
        <taxon>Oryzeae</taxon>
        <taxon>Oryzinae</taxon>
        <taxon>Oryza</taxon>
        <taxon>Oryza sativa</taxon>
    </lineage>
</organism>
<evidence type="ECO:0000313" key="13">
    <source>
        <dbReference type="EMBL" id="EAZ12429.1"/>
    </source>
</evidence>
<feature type="compositionally biased region" description="Low complexity" evidence="12">
    <location>
        <begin position="161"/>
        <end position="173"/>
    </location>
</feature>
<evidence type="ECO:0000256" key="2">
    <source>
        <dbReference type="ARBA" id="ARBA00001920"/>
    </source>
</evidence>
<evidence type="ECO:0000256" key="7">
    <source>
        <dbReference type="ARBA" id="ARBA00022723"/>
    </source>
</evidence>
<dbReference type="EMBL" id="CM000138">
    <property type="protein sequence ID" value="EAZ12429.1"/>
    <property type="molecule type" value="Genomic_DNA"/>
</dbReference>
<dbReference type="Proteomes" id="UP000007752">
    <property type="component" value="Chromosome 1"/>
</dbReference>